<dbReference type="PIRSF" id="PIRSF017082">
    <property type="entry name" value="YflP"/>
    <property type="match status" value="1"/>
</dbReference>
<dbReference type="PANTHER" id="PTHR42928">
    <property type="entry name" value="TRICARBOXYLATE-BINDING PROTEIN"/>
    <property type="match status" value="1"/>
</dbReference>
<dbReference type="OrthoDB" id="7374807at2"/>
<dbReference type="SUPFAM" id="SSF53850">
    <property type="entry name" value="Periplasmic binding protein-like II"/>
    <property type="match status" value="1"/>
</dbReference>
<dbReference type="Gene3D" id="3.40.190.10">
    <property type="entry name" value="Periplasmic binding protein-like II"/>
    <property type="match status" value="1"/>
</dbReference>
<dbReference type="Proteomes" id="UP000245926">
    <property type="component" value="Chromosome"/>
</dbReference>
<evidence type="ECO:0000256" key="2">
    <source>
        <dbReference type="SAM" id="SignalP"/>
    </source>
</evidence>
<dbReference type="RefSeq" id="WP_109887764.1">
    <property type="nucleotide sequence ID" value="NZ_CP029550.1"/>
</dbReference>
<reference evidence="4" key="1">
    <citation type="submission" date="2018-05" db="EMBL/GenBank/DDBJ databases">
        <title>Complete Genome Sequence of Methylobacterium sp. 17SD2-17.</title>
        <authorList>
            <person name="Srinivasan S."/>
        </authorList>
    </citation>
    <scope>NUCLEOTIDE SEQUENCE [LARGE SCALE GENOMIC DNA]</scope>
    <source>
        <strain evidence="4">17SD2-17</strain>
    </source>
</reference>
<evidence type="ECO:0000256" key="1">
    <source>
        <dbReference type="ARBA" id="ARBA00006987"/>
    </source>
</evidence>
<organism evidence="3 4">
    <name type="scientific">Methylobacterium durans</name>
    <dbReference type="NCBI Taxonomy" id="2202825"/>
    <lineage>
        <taxon>Bacteria</taxon>
        <taxon>Pseudomonadati</taxon>
        <taxon>Pseudomonadota</taxon>
        <taxon>Alphaproteobacteria</taxon>
        <taxon>Hyphomicrobiales</taxon>
        <taxon>Methylobacteriaceae</taxon>
        <taxon>Methylobacterium</taxon>
    </lineage>
</organism>
<proteinExistence type="inferred from homology"/>
<dbReference type="Gene3D" id="3.40.190.150">
    <property type="entry name" value="Bordetella uptake gene, domain 1"/>
    <property type="match status" value="1"/>
</dbReference>
<evidence type="ECO:0008006" key="5">
    <source>
        <dbReference type="Google" id="ProtNLM"/>
    </source>
</evidence>
<evidence type="ECO:0000313" key="3">
    <source>
        <dbReference type="EMBL" id="AWN39993.1"/>
    </source>
</evidence>
<dbReference type="Pfam" id="PF03401">
    <property type="entry name" value="TctC"/>
    <property type="match status" value="1"/>
</dbReference>
<feature type="signal peptide" evidence="2">
    <location>
        <begin position="1"/>
        <end position="31"/>
    </location>
</feature>
<keyword evidence="4" id="KW-1185">Reference proteome</keyword>
<comment type="similarity">
    <text evidence="1">Belongs to the UPF0065 (bug) family.</text>
</comment>
<accession>A0A2U8W1N4</accession>
<dbReference type="EMBL" id="CP029550">
    <property type="protein sequence ID" value="AWN39993.1"/>
    <property type="molecule type" value="Genomic_DNA"/>
</dbReference>
<name>A0A2U8W1N4_9HYPH</name>
<keyword evidence="2" id="KW-0732">Signal</keyword>
<dbReference type="InterPro" id="IPR005064">
    <property type="entry name" value="BUG"/>
</dbReference>
<sequence>MTRTLTRRLAGLALIAGAATGLGLAAPGAQADTYPQRPITMVVPFAAGGPTDVVARIVADHMSRTLGQQVVIENVTGAGGTTGITRAAQAAPDGYTIMMGHMGTHGAAPALFKGLKYDPATSFDPIGMAAGTPIVIVAKKDFAAPDLKGFLAAVKAGGASINQAHAGVGSVSHSTGVLFDSIVGAKPTLVVYRGTGPALNDLMAGQVDFMTDQIVNVAPQITGGTIKAYAIATPERSPALPNVPTTKEAGLEGYEVSAWNAVFAPKGLPKDVSAALVNALGKSLEDESTRKRILDLGGTVPPTAERGPAALQKLVESEVARWTPVLRAAVEGSQ</sequence>
<dbReference type="AlphaFoldDB" id="A0A2U8W1N4"/>
<protein>
    <recommendedName>
        <fullName evidence="5">Tripartite tricarboxylate transporter substrate binding protein BugD</fullName>
    </recommendedName>
</protein>
<evidence type="ECO:0000313" key="4">
    <source>
        <dbReference type="Proteomes" id="UP000245926"/>
    </source>
</evidence>
<dbReference type="KEGG" id="mets:DK389_04835"/>
<gene>
    <name evidence="3" type="ORF">DK389_04835</name>
</gene>
<feature type="chain" id="PRO_5015901060" description="Tripartite tricarboxylate transporter substrate binding protein BugD" evidence="2">
    <location>
        <begin position="32"/>
        <end position="334"/>
    </location>
</feature>
<dbReference type="InterPro" id="IPR042100">
    <property type="entry name" value="Bug_dom1"/>
</dbReference>
<dbReference type="PANTHER" id="PTHR42928:SF5">
    <property type="entry name" value="BLR1237 PROTEIN"/>
    <property type="match status" value="1"/>
</dbReference>